<sequence length="104" mass="11499">PFLSLSPLPTIKSPPGILLPVLHCVCSRFSRYSSSTNKDVFYVLTSSQCCDSACRGSRNCHPPRQIGGQKMKKLVSRVSCSVVDCQTQHMFLFYQKAQLRGTSG</sequence>
<gene>
    <name evidence="1" type="primary">Nfu_g_1_007904</name>
</gene>
<reference evidence="1" key="2">
    <citation type="submission" date="2016-06" db="EMBL/GenBank/DDBJ databases">
        <title>The genome of a short-lived fish provides insights into sex chromosome evolution and the genetic control of aging.</title>
        <authorList>
            <person name="Reichwald K."/>
            <person name="Felder M."/>
            <person name="Petzold A."/>
            <person name="Koch P."/>
            <person name="Groth M."/>
            <person name="Platzer M."/>
        </authorList>
    </citation>
    <scope>NUCLEOTIDE SEQUENCE</scope>
    <source>
        <tissue evidence="1">Brain</tissue>
    </source>
</reference>
<accession>A0A1A8KK75</accession>
<dbReference type="EMBL" id="HAEE01012752">
    <property type="protein sequence ID" value="SBR32802.1"/>
    <property type="molecule type" value="Transcribed_RNA"/>
</dbReference>
<name>A0A1A8KK75_NOTKU</name>
<feature type="non-terminal residue" evidence="1">
    <location>
        <position position="1"/>
    </location>
</feature>
<feature type="non-terminal residue" evidence="1">
    <location>
        <position position="104"/>
    </location>
</feature>
<dbReference type="AlphaFoldDB" id="A0A1A8KK75"/>
<organism evidence="1">
    <name type="scientific">Nothobranchius kuhntae</name>
    <name type="common">Beira killifish</name>
    <dbReference type="NCBI Taxonomy" id="321403"/>
    <lineage>
        <taxon>Eukaryota</taxon>
        <taxon>Metazoa</taxon>
        <taxon>Chordata</taxon>
        <taxon>Craniata</taxon>
        <taxon>Vertebrata</taxon>
        <taxon>Euteleostomi</taxon>
        <taxon>Actinopterygii</taxon>
        <taxon>Neopterygii</taxon>
        <taxon>Teleostei</taxon>
        <taxon>Neoteleostei</taxon>
        <taxon>Acanthomorphata</taxon>
        <taxon>Ovalentaria</taxon>
        <taxon>Atherinomorphae</taxon>
        <taxon>Cyprinodontiformes</taxon>
        <taxon>Nothobranchiidae</taxon>
        <taxon>Nothobranchius</taxon>
    </lineage>
</organism>
<reference evidence="1" key="1">
    <citation type="submission" date="2016-05" db="EMBL/GenBank/DDBJ databases">
        <authorList>
            <person name="Lavstsen T."/>
            <person name="Jespersen J.S."/>
        </authorList>
    </citation>
    <scope>NUCLEOTIDE SEQUENCE</scope>
    <source>
        <tissue evidence="1">Brain</tissue>
    </source>
</reference>
<protein>
    <submittedName>
        <fullName evidence="1">Uncharacterized protein</fullName>
    </submittedName>
</protein>
<proteinExistence type="predicted"/>
<evidence type="ECO:0000313" key="1">
    <source>
        <dbReference type="EMBL" id="SBR32802.1"/>
    </source>
</evidence>